<organism evidence="5 6">
    <name type="scientific">Desulfomicrobium apsheronum</name>
    <dbReference type="NCBI Taxonomy" id="52560"/>
    <lineage>
        <taxon>Bacteria</taxon>
        <taxon>Pseudomonadati</taxon>
        <taxon>Thermodesulfobacteriota</taxon>
        <taxon>Desulfovibrionia</taxon>
        <taxon>Desulfovibrionales</taxon>
        <taxon>Desulfomicrobiaceae</taxon>
        <taxon>Desulfomicrobium</taxon>
    </lineage>
</organism>
<dbReference type="InterPro" id="IPR000510">
    <property type="entry name" value="Nase/OxRdtase_comp1"/>
</dbReference>
<protein>
    <submittedName>
        <fullName evidence="5">Nitrogenase molybdenum-iron protein NifN</fullName>
    </submittedName>
</protein>
<accession>A0A1I3Z3T7</accession>
<evidence type="ECO:0000256" key="1">
    <source>
        <dbReference type="ARBA" id="ARBA00011002"/>
    </source>
</evidence>
<keyword evidence="2 3" id="KW-0535">Nitrogen fixation</keyword>
<comment type="similarity">
    <text evidence="1 3">Belongs to the NifD/NifK/NifE/NifN family.</text>
</comment>
<dbReference type="Gene3D" id="1.20.89.10">
    <property type="entry name" value="Nitrogenase Molybdenum-iron Protein, subunit B, domain 4"/>
    <property type="match status" value="1"/>
</dbReference>
<dbReference type="STRING" id="52560.SAMN04488082_12211"/>
<evidence type="ECO:0000259" key="4">
    <source>
        <dbReference type="Pfam" id="PF00148"/>
    </source>
</evidence>
<dbReference type="Gene3D" id="3.40.50.1980">
    <property type="entry name" value="Nitrogenase molybdenum iron protein domain"/>
    <property type="match status" value="3"/>
</dbReference>
<evidence type="ECO:0000256" key="3">
    <source>
        <dbReference type="RuleBase" id="RU004021"/>
    </source>
</evidence>
<sequence>MANTYVSTTNACKMCTPMGAALVFKGIENAVPFLHGSQGCATYMRRYIISHYREPVDIASSALGEKSAVYGGGPNLKKGILNVMRKYDVDLVGVATTCLTETIGDDVGRYLFEFREEFADLPLPELVHVATPSYSGTHMEGWHAAVRSLADQVVKEKGASHGGVNLLPGFLSPADYRFLRGLGERSGVRFTMLPDLSRTMDGVIWDDYHSLPDGGTPVADIRAMGGAAGTIEFGMSGGVAESASGVLERKFGVPARKTMIPIGLRATDAFMDTLSEFAGCDMSEKDAFDRGRLLDAMVDGHKYIFGKRAVVYGEEDFVIAMCSFLGEIGIQPVLAATGTKSERFGDAVLEVLGDVCVDMPVIRSGADFKDIEEEAAELAPDLLVGHSKGYKLARASRIPLIRVGFPIHDRFGGQRILHVGYEGALSLYDMLVNAVLEKSQDECPVGYGYL</sequence>
<dbReference type="EMBL" id="FORX01000022">
    <property type="protein sequence ID" value="SFK38166.1"/>
    <property type="molecule type" value="Genomic_DNA"/>
</dbReference>
<dbReference type="GO" id="GO:0016163">
    <property type="term" value="F:nitrogenase activity"/>
    <property type="evidence" value="ECO:0007669"/>
    <property type="project" value="InterPro"/>
</dbReference>
<evidence type="ECO:0000313" key="5">
    <source>
        <dbReference type="EMBL" id="SFK38166.1"/>
    </source>
</evidence>
<dbReference type="SUPFAM" id="SSF53807">
    <property type="entry name" value="Helical backbone' metal receptor"/>
    <property type="match status" value="1"/>
</dbReference>
<dbReference type="InterPro" id="IPR050152">
    <property type="entry name" value="ChlB/BchB/BchZ"/>
</dbReference>
<dbReference type="PANTHER" id="PTHR33712">
    <property type="entry name" value="LIGHT-INDEPENDENT PROTOCHLOROPHYLLIDE REDUCTASE SUBUNIT B"/>
    <property type="match status" value="1"/>
</dbReference>
<name>A0A1I3Z3T7_9BACT</name>
<keyword evidence="6" id="KW-1185">Reference proteome</keyword>
<dbReference type="AlphaFoldDB" id="A0A1I3Z3T7"/>
<evidence type="ECO:0000256" key="2">
    <source>
        <dbReference type="ARBA" id="ARBA00023231"/>
    </source>
</evidence>
<dbReference type="InterPro" id="IPR000318">
    <property type="entry name" value="Nase_comp1_CS"/>
</dbReference>
<dbReference type="PANTHER" id="PTHR33712:SF7">
    <property type="entry name" value="LIGHT-INDEPENDENT PROTOCHLOROPHYLLIDE REDUCTASE SUBUNIT B"/>
    <property type="match status" value="1"/>
</dbReference>
<dbReference type="Pfam" id="PF00148">
    <property type="entry name" value="Oxidored_nitro"/>
    <property type="match status" value="1"/>
</dbReference>
<dbReference type="OrthoDB" id="9800746at2"/>
<dbReference type="Proteomes" id="UP000198635">
    <property type="component" value="Unassembled WGS sequence"/>
</dbReference>
<dbReference type="PROSITE" id="PS00699">
    <property type="entry name" value="NITROGENASE_1_1"/>
    <property type="match status" value="1"/>
</dbReference>
<gene>
    <name evidence="5" type="ORF">SAMN04488082_12211</name>
</gene>
<dbReference type="RefSeq" id="WP_092378506.1">
    <property type="nucleotide sequence ID" value="NZ_FORX01000022.1"/>
</dbReference>
<feature type="domain" description="Nitrogenase/oxidoreductase component 1" evidence="4">
    <location>
        <begin position="15"/>
        <end position="435"/>
    </location>
</feature>
<reference evidence="6" key="1">
    <citation type="submission" date="2016-10" db="EMBL/GenBank/DDBJ databases">
        <authorList>
            <person name="Varghese N."/>
            <person name="Submissions S."/>
        </authorList>
    </citation>
    <scope>NUCLEOTIDE SEQUENCE [LARGE SCALE GENOMIC DNA]</scope>
    <source>
        <strain evidence="6">DSM 5918</strain>
    </source>
</reference>
<proteinExistence type="inferred from homology"/>
<evidence type="ECO:0000313" key="6">
    <source>
        <dbReference type="Proteomes" id="UP000198635"/>
    </source>
</evidence>